<evidence type="ECO:0000259" key="1">
    <source>
        <dbReference type="Pfam" id="PF00144"/>
    </source>
</evidence>
<dbReference type="Gene3D" id="3.40.710.10">
    <property type="entry name" value="DD-peptidase/beta-lactamase superfamily"/>
    <property type="match status" value="1"/>
</dbReference>
<name>A0A7W8UG40_9HYPH</name>
<feature type="domain" description="Beta-lactamase-related" evidence="1">
    <location>
        <begin position="40"/>
        <end position="348"/>
    </location>
</feature>
<dbReference type="SUPFAM" id="SSF56601">
    <property type="entry name" value="beta-lactamase/transpeptidase-like"/>
    <property type="match status" value="1"/>
</dbReference>
<keyword evidence="3" id="KW-1185">Reference proteome</keyword>
<proteinExistence type="predicted"/>
<organism evidence="2 3">
    <name type="scientific">Rhizobium giardinii</name>
    <dbReference type="NCBI Taxonomy" id="56731"/>
    <lineage>
        <taxon>Bacteria</taxon>
        <taxon>Pseudomonadati</taxon>
        <taxon>Pseudomonadota</taxon>
        <taxon>Alphaproteobacteria</taxon>
        <taxon>Hyphomicrobiales</taxon>
        <taxon>Rhizobiaceae</taxon>
        <taxon>Rhizobium/Agrobacterium group</taxon>
        <taxon>Rhizobium</taxon>
    </lineage>
</organism>
<evidence type="ECO:0000313" key="3">
    <source>
        <dbReference type="Proteomes" id="UP000585507"/>
    </source>
</evidence>
<protein>
    <submittedName>
        <fullName evidence="2">CubicO group peptidase (Beta-lactamase class C family)</fullName>
    </submittedName>
</protein>
<evidence type="ECO:0000313" key="2">
    <source>
        <dbReference type="EMBL" id="MBB5538756.1"/>
    </source>
</evidence>
<dbReference type="InterPro" id="IPR001466">
    <property type="entry name" value="Beta-lactam-related"/>
</dbReference>
<accession>A0A7W8UG40</accession>
<dbReference type="EMBL" id="JACHBK010000015">
    <property type="protein sequence ID" value="MBB5538756.1"/>
    <property type="molecule type" value="Genomic_DNA"/>
</dbReference>
<dbReference type="RefSeq" id="WP_018325636.1">
    <property type="nucleotide sequence ID" value="NZ_JACHBK010000015.1"/>
</dbReference>
<dbReference type="PANTHER" id="PTHR43283:SF3">
    <property type="entry name" value="BETA-LACTAMASE FAMILY PROTEIN (AFU_ORTHOLOGUE AFUA_5G07500)"/>
    <property type="match status" value="1"/>
</dbReference>
<gene>
    <name evidence="2" type="ORF">GGD55_005496</name>
</gene>
<dbReference type="InterPro" id="IPR012338">
    <property type="entry name" value="Beta-lactam/transpept-like"/>
</dbReference>
<dbReference type="Proteomes" id="UP000585507">
    <property type="component" value="Unassembled WGS sequence"/>
</dbReference>
<dbReference type="AlphaFoldDB" id="A0A7W8UG40"/>
<dbReference type="Pfam" id="PF00144">
    <property type="entry name" value="Beta-lactamase"/>
    <property type="match status" value="1"/>
</dbReference>
<sequence>MNYETVRYELSEPFSPASPESVDMLPQSLRLAVETARVWVDEGRIVGAVMLVIRRNRIVLHEAVGWSDRERQIPMKTDTIFMMRSMTKPLLGTAILMLKEDGRLTLQDRVCEYLPAFDNERSRDITIYQLLTHTSGITGSIVGNIGAARYASLRQAVDEVGRKGPEHPPGTRYEYSDPGSSTLGAVVAEISEMPVEDFISNRILEPLRMGDSFLDFKLQPGDPRAERVAASYCRENGESGPWTKTWDNTQPEEVPFFRGSGGLFASGIDYAKFLSCMLDGGRFGDCRLLSEEAVELATGPSAMSNEYGLHWQAFGDGVFGHGGHQGTLSWVDKENDLIGLYLTQSESTGNATRPEFKKLVESAIVKKRANAL</sequence>
<comment type="caution">
    <text evidence="2">The sequence shown here is derived from an EMBL/GenBank/DDBJ whole genome shotgun (WGS) entry which is preliminary data.</text>
</comment>
<reference evidence="2 3" key="1">
    <citation type="submission" date="2020-08" db="EMBL/GenBank/DDBJ databases">
        <title>Genomic Encyclopedia of Type Strains, Phase IV (KMG-V): Genome sequencing to study the core and pangenomes of soil and plant-associated prokaryotes.</title>
        <authorList>
            <person name="Whitman W."/>
        </authorList>
    </citation>
    <scope>NUCLEOTIDE SEQUENCE [LARGE SCALE GENOMIC DNA]</scope>
    <source>
        <strain evidence="2 3">SEMIA 4084</strain>
    </source>
</reference>
<dbReference type="PANTHER" id="PTHR43283">
    <property type="entry name" value="BETA-LACTAMASE-RELATED"/>
    <property type="match status" value="1"/>
</dbReference>
<dbReference type="InterPro" id="IPR050789">
    <property type="entry name" value="Diverse_Enzym_Activities"/>
</dbReference>